<dbReference type="GO" id="GO:0072686">
    <property type="term" value="C:mitotic spindle"/>
    <property type="evidence" value="ECO:0007669"/>
    <property type="project" value="TreeGrafter"/>
</dbReference>
<dbReference type="GO" id="GO:0004197">
    <property type="term" value="F:cysteine-type endopeptidase activity"/>
    <property type="evidence" value="ECO:0007669"/>
    <property type="project" value="InterPro"/>
</dbReference>
<proteinExistence type="predicted"/>
<keyword evidence="8" id="KW-1185">Reference proteome</keyword>
<dbReference type="VEuPathDB" id="FungiDB:DNF11_3698"/>
<name>A0A3G2SB92_MALR7</name>
<evidence type="ECO:0000256" key="3">
    <source>
        <dbReference type="ARBA" id="ARBA00022801"/>
    </source>
</evidence>
<dbReference type="PROSITE" id="PS51700">
    <property type="entry name" value="SEPARIN"/>
    <property type="match status" value="1"/>
</dbReference>
<reference evidence="7 8" key="1">
    <citation type="submission" date="2018-10" db="EMBL/GenBank/DDBJ databases">
        <title>Complete genome sequence of Malassezia restricta CBS 7877.</title>
        <authorList>
            <person name="Morand S.C."/>
            <person name="Bertignac M."/>
            <person name="Iltis A."/>
            <person name="Kolder I."/>
            <person name="Pirovano W."/>
            <person name="Jourdain R."/>
            <person name="Clavaud C."/>
        </authorList>
    </citation>
    <scope>NUCLEOTIDE SEQUENCE [LARGE SCALE GENOMIC DNA]</scope>
    <source>
        <strain evidence="7 8">CBS 7877</strain>
    </source>
</reference>
<evidence type="ECO:0000313" key="7">
    <source>
        <dbReference type="EMBL" id="AYO44648.1"/>
    </source>
</evidence>
<dbReference type="InterPro" id="IPR005314">
    <property type="entry name" value="Peptidase_C50"/>
</dbReference>
<feature type="compositionally biased region" description="Pro residues" evidence="5">
    <location>
        <begin position="699"/>
        <end position="709"/>
    </location>
</feature>
<dbReference type="GO" id="GO:0006508">
    <property type="term" value="P:proteolysis"/>
    <property type="evidence" value="ECO:0007669"/>
    <property type="project" value="InterPro"/>
</dbReference>
<evidence type="ECO:0000259" key="6">
    <source>
        <dbReference type="PROSITE" id="PS51700"/>
    </source>
</evidence>
<organism evidence="7 8">
    <name type="scientific">Malassezia restricta (strain ATCC 96810 / NBRC 103918 / CBS 7877)</name>
    <name type="common">Seborrheic dermatitis infection agent</name>
    <dbReference type="NCBI Taxonomy" id="425264"/>
    <lineage>
        <taxon>Eukaryota</taxon>
        <taxon>Fungi</taxon>
        <taxon>Dikarya</taxon>
        <taxon>Basidiomycota</taxon>
        <taxon>Ustilaginomycotina</taxon>
        <taxon>Malasseziomycetes</taxon>
        <taxon>Malasseziales</taxon>
        <taxon>Malasseziaceae</taxon>
        <taxon>Malassezia</taxon>
    </lineage>
</organism>
<evidence type="ECO:0000256" key="4">
    <source>
        <dbReference type="ARBA" id="ARBA00022829"/>
    </source>
</evidence>
<comment type="catalytic activity">
    <reaction evidence="1">
        <text>All bonds known to be hydrolyzed by this endopeptidase have arginine in P1 and an acidic residue in P4. P6 is often occupied by an acidic residue or by a hydroxy-amino-acid residue, the phosphorylation of which enhances cleavage.</text>
        <dbReference type="EC" id="3.4.22.49"/>
    </reaction>
</comment>
<dbReference type="InterPro" id="IPR030397">
    <property type="entry name" value="SEPARIN_core_dom"/>
</dbReference>
<gene>
    <name evidence="7" type="primary">cut1</name>
    <name evidence="7" type="ORF">DNF11_3698</name>
</gene>
<feature type="region of interest" description="Disordered" evidence="5">
    <location>
        <begin position="875"/>
        <end position="901"/>
    </location>
</feature>
<accession>A0A3G2SB92</accession>
<dbReference type="Proteomes" id="UP000269793">
    <property type="component" value="Chromosome VII"/>
</dbReference>
<protein>
    <recommendedName>
        <fullName evidence="2">separase</fullName>
        <ecNumber evidence="2">3.4.22.49</ecNumber>
    </recommendedName>
</protein>
<evidence type="ECO:0000256" key="1">
    <source>
        <dbReference type="ARBA" id="ARBA00000451"/>
    </source>
</evidence>
<evidence type="ECO:0000256" key="5">
    <source>
        <dbReference type="SAM" id="MobiDB-lite"/>
    </source>
</evidence>
<evidence type="ECO:0000313" key="8">
    <source>
        <dbReference type="Proteomes" id="UP000269793"/>
    </source>
</evidence>
<dbReference type="PANTHER" id="PTHR12792">
    <property type="entry name" value="EXTRA SPINDLE POLES 1-RELATED"/>
    <property type="match status" value="1"/>
</dbReference>
<dbReference type="Pfam" id="PF03568">
    <property type="entry name" value="Separin_C"/>
    <property type="match status" value="1"/>
</dbReference>
<sequence>MPEGHRRVASRRAEVRALEDVLACIKAGRRIQRTDIASLIVHMNASSIARAMSLYTSRSTAPTDAGVGWRTHSGPPDAQRTRTAKLVVNAVLSALQSRRASPQDIVPWVDAFRLAMGTLVACGTPATELAPVALSVIRRLADAHMPDHALTELVALRACVQATWSYDASVHEPGAAARRLRASLTYTCTEVSAADVSIVLDAYACALYVAPSVLDTPTPLWEAWTSVQAWSQHARAVRLDAACDRVAFMAERAVAQLAPPTSVDALSLRMSSLQLLMPVADVDAEALWDRAAALVTQHGIDASHDALAQMHEAAKQYQRAHGPAFERVMAWCARAAHAAEAVSAPSNSPAPSWSACLEALATRTPGPIPTTSAPRDMVPLVTPHIRAMLRAASVPATLYALRVLRRVDCEATCREGVRAACALAQRVFRERDVSSLDTCIEAFACVQHAPPSAQRTLSAHLFHYGSRLYADKAYAQAARFVEMACACLAHAHDEASRLTLVRQYHVLAGAYQHMSQFRGAYDAYVAGLRHAKPTDDALELVRRVVRGAHHVSVFALLDPHRLLAELEAWPAAPRVALHAYLLDELLPMLQRDGAQRAYEAVCAASLPLLSHAEPSVQLHILLRHAELLLLQRADVDWAPIEQRLRGAPADLVSTYHMLAALHAIHAHAYDEAVSHVRRAQPAPDAPRPRARRAGATIPAPTPATPPPPAGGELREPSSSRAASSLMVLVADAFLHAGQLLPCLATLRHAREPVRLAEVLVSLDAADAAMDALHGHETSSARARLVHAHIEAVRGHAARAASLYEAAIDAADAPLPDAPAWERVGDKAALWDTQAYAADVYAAVSMAHGDMPEALQGALHALRTRLRLAMLLAQTAAPPPQDDDDDVFSAPSTSTPSARPPAGRLMARRMAGLLWRTAYALCASYERLSRLYARRGAVRDAEALAKECVDMARGTSPGLLAGAQAWHAEWAASCGDTAQAAQLAADVADHPHAAFVLDTLAGDGAFDRTAACLDRLQREAGVRLLRALHERLVCARASHAHDPAMVTGLDAAPALAVYAQLRLAEARAALQSDPVYGMLPDMARCLPQPAMTKRATHRHVHALLTDAHTAGARVMADASADVATMRTALACVRDAVVLAASIGRPLRDDSAAYACALTHAAVSVSVRRACADAATRRAARPAARWLRRADAPPPCSEVVAPPAPPLDAHTAALVVSLSSDQRELIVARYGDAYEPSVHLLPLHRQSRRDADDDDEAVLSVEAVMTELRRLVHDSNVGVQGAKDVTALDARKAWWSHRRALDAELCALLTQVQDAWFSGLQGLLAPLPRQHTLSGLHRRLEAIVRRACPARTRTPIALPDMAVATLAAMPATYRDDDLEDWLHYALDTLQLSGVPVAQDEVDLDELCVDVRSALDEYHAKQAAPHPHHTYLVLDRHLCELPWESLPILRSQSVTRLTALDACPTAPLELRACSTAYLLNPSGDLTRSEDRFAPALRAHPSWHGTIGHAPLPHQVAQDLASHDTFLYFGHSGAEMYVHPARLRELERCAATMLWGCSSGALEVHGVYDPIGTPYQYAVAQCPALLAALWDTTDRELDGVCEAVLDASCRTSQAPPVSCTAPP</sequence>
<feature type="domain" description="Peptidase C50" evidence="6">
    <location>
        <begin position="1469"/>
        <end position="1564"/>
    </location>
</feature>
<dbReference type="GO" id="GO:0051307">
    <property type="term" value="P:meiotic chromosome separation"/>
    <property type="evidence" value="ECO:0007669"/>
    <property type="project" value="TreeGrafter"/>
</dbReference>
<dbReference type="EMBL" id="CP033154">
    <property type="protein sequence ID" value="AYO44648.1"/>
    <property type="molecule type" value="Genomic_DNA"/>
</dbReference>
<dbReference type="STRING" id="425264.A0A3G2SB92"/>
<feature type="compositionally biased region" description="Low complexity" evidence="5">
    <location>
        <begin position="888"/>
        <end position="901"/>
    </location>
</feature>
<dbReference type="EC" id="3.4.22.49" evidence="2"/>
<keyword evidence="3 7" id="KW-0378">Hydrolase</keyword>
<dbReference type="GO" id="GO:0044732">
    <property type="term" value="C:mitotic spindle pole body"/>
    <property type="evidence" value="ECO:0007669"/>
    <property type="project" value="TreeGrafter"/>
</dbReference>
<keyword evidence="4" id="KW-0159">Chromosome partition</keyword>
<dbReference type="PANTHER" id="PTHR12792:SF0">
    <property type="entry name" value="SEPARIN"/>
    <property type="match status" value="1"/>
</dbReference>
<evidence type="ECO:0000256" key="2">
    <source>
        <dbReference type="ARBA" id="ARBA00012489"/>
    </source>
</evidence>
<dbReference type="GO" id="GO:0005634">
    <property type="term" value="C:nucleus"/>
    <property type="evidence" value="ECO:0007669"/>
    <property type="project" value="InterPro"/>
</dbReference>
<feature type="region of interest" description="Disordered" evidence="5">
    <location>
        <begin position="677"/>
        <end position="717"/>
    </location>
</feature>
<dbReference type="GO" id="GO:0005737">
    <property type="term" value="C:cytoplasm"/>
    <property type="evidence" value="ECO:0007669"/>
    <property type="project" value="TreeGrafter"/>
</dbReference>
<dbReference type="OrthoDB" id="10255632at2759"/>